<evidence type="ECO:0000256" key="7">
    <source>
        <dbReference type="HAMAP-Rule" id="MF_00108"/>
    </source>
</evidence>
<dbReference type="EC" id="2.7.7.60" evidence="7"/>
<dbReference type="PANTHER" id="PTHR32125:SF4">
    <property type="entry name" value="2-C-METHYL-D-ERYTHRITOL 4-PHOSPHATE CYTIDYLYLTRANSFERASE, CHLOROPLASTIC"/>
    <property type="match status" value="1"/>
</dbReference>
<dbReference type="InterPro" id="IPR001228">
    <property type="entry name" value="IspD"/>
</dbReference>
<keyword evidence="5 7" id="KW-0548">Nucleotidyltransferase</keyword>
<gene>
    <name evidence="7" type="primary">ispD</name>
    <name evidence="9" type="ORF">CKO40_03880</name>
</gene>
<feature type="site" description="Transition state stabilizer" evidence="7">
    <location>
        <position position="53"/>
    </location>
</feature>
<dbReference type="InterPro" id="IPR050088">
    <property type="entry name" value="IspD/TarI_cytidylyltransf_bact"/>
</dbReference>
<evidence type="ECO:0000256" key="2">
    <source>
        <dbReference type="ARBA" id="ARBA00004787"/>
    </source>
</evidence>
<evidence type="ECO:0000256" key="1">
    <source>
        <dbReference type="ARBA" id="ARBA00001282"/>
    </source>
</evidence>
<comment type="function">
    <text evidence="7">Catalyzes the formation of 4-diphosphocytidyl-2-C-methyl-D-erythritol from CTP and 2-C-methyl-D-erythritol 4-phosphate (MEP).</text>
</comment>
<feature type="compositionally biased region" description="Gly residues" evidence="8">
    <location>
        <begin position="7"/>
        <end position="29"/>
    </location>
</feature>
<dbReference type="CDD" id="cd02516">
    <property type="entry name" value="CDP-ME_synthetase"/>
    <property type="match status" value="1"/>
</dbReference>
<evidence type="ECO:0000256" key="5">
    <source>
        <dbReference type="ARBA" id="ARBA00022695"/>
    </source>
</evidence>
<dbReference type="SUPFAM" id="SSF53448">
    <property type="entry name" value="Nucleotide-diphospho-sugar transferases"/>
    <property type="match status" value="1"/>
</dbReference>
<dbReference type="PROSITE" id="PS01295">
    <property type="entry name" value="ISPD"/>
    <property type="match status" value="1"/>
</dbReference>
<dbReference type="GO" id="GO:0050518">
    <property type="term" value="F:2-C-methyl-D-erythritol 4-phosphate cytidylyltransferase activity"/>
    <property type="evidence" value="ECO:0007669"/>
    <property type="project" value="UniProtKB-UniRule"/>
</dbReference>
<organism evidence="9 10">
    <name type="scientific">Halochromatium glycolicum</name>
    <dbReference type="NCBI Taxonomy" id="85075"/>
    <lineage>
        <taxon>Bacteria</taxon>
        <taxon>Pseudomonadati</taxon>
        <taxon>Pseudomonadota</taxon>
        <taxon>Gammaproteobacteria</taxon>
        <taxon>Chromatiales</taxon>
        <taxon>Chromatiaceae</taxon>
        <taxon>Halochromatium</taxon>
    </lineage>
</organism>
<reference evidence="9" key="2">
    <citation type="journal article" date="2020" name="Microorganisms">
        <title>Osmotic Adaptation and Compatible Solute Biosynthesis of Phototrophic Bacteria as Revealed from Genome Analyses.</title>
        <authorList>
            <person name="Imhoff J.F."/>
            <person name="Rahn T."/>
            <person name="Kunzel S."/>
            <person name="Keller A."/>
            <person name="Neulinger S.C."/>
        </authorList>
    </citation>
    <scope>NUCLEOTIDE SEQUENCE</scope>
    <source>
        <strain evidence="9">DSM 11080</strain>
    </source>
</reference>
<reference evidence="9" key="1">
    <citation type="submission" date="2017-08" db="EMBL/GenBank/DDBJ databases">
        <authorList>
            <person name="Imhoff J.F."/>
            <person name="Rahn T."/>
            <person name="Kuenzel S."/>
            <person name="Neulinger S.C."/>
        </authorList>
    </citation>
    <scope>NUCLEOTIDE SEQUENCE</scope>
    <source>
        <strain evidence="9">DSM 11080</strain>
    </source>
</reference>
<comment type="similarity">
    <text evidence="3 7">Belongs to the IspD/TarI cytidylyltransferase family. IspD subfamily.</text>
</comment>
<proteinExistence type="inferred from homology"/>
<comment type="pathway">
    <text evidence="2 7">Isoprenoid biosynthesis; isopentenyl diphosphate biosynthesis via DXP pathway; isopentenyl diphosphate from 1-deoxy-D-xylulose 5-phosphate: step 2/6.</text>
</comment>
<keyword evidence="10" id="KW-1185">Reference proteome</keyword>
<evidence type="ECO:0000313" key="9">
    <source>
        <dbReference type="EMBL" id="MBK1703709.1"/>
    </source>
</evidence>
<dbReference type="FunFam" id="3.90.550.10:FF:000003">
    <property type="entry name" value="2-C-methyl-D-erythritol 4-phosphate cytidylyltransferase"/>
    <property type="match status" value="1"/>
</dbReference>
<dbReference type="HAMAP" id="MF_00108">
    <property type="entry name" value="IspD"/>
    <property type="match status" value="1"/>
</dbReference>
<evidence type="ECO:0000256" key="4">
    <source>
        <dbReference type="ARBA" id="ARBA00022679"/>
    </source>
</evidence>
<comment type="caution">
    <text evidence="9">The sequence shown here is derived from an EMBL/GenBank/DDBJ whole genome shotgun (WGS) entry which is preliminary data.</text>
</comment>
<protein>
    <recommendedName>
        <fullName evidence="7">2-C-methyl-D-erythritol 4-phosphate cytidylyltransferase</fullName>
        <ecNumber evidence="7">2.7.7.60</ecNumber>
    </recommendedName>
    <alternativeName>
        <fullName evidence="7">4-diphosphocytidyl-2C-methyl-D-erythritol synthase</fullName>
    </alternativeName>
    <alternativeName>
        <fullName evidence="7">MEP cytidylyltransferase</fullName>
        <shortName evidence="7">MCT</shortName>
    </alternativeName>
</protein>
<dbReference type="InterPro" id="IPR018294">
    <property type="entry name" value="ISPD_synthase_CS"/>
</dbReference>
<comment type="catalytic activity">
    <reaction evidence="1 7">
        <text>2-C-methyl-D-erythritol 4-phosphate + CTP + H(+) = 4-CDP-2-C-methyl-D-erythritol + diphosphate</text>
        <dbReference type="Rhea" id="RHEA:13429"/>
        <dbReference type="ChEBI" id="CHEBI:15378"/>
        <dbReference type="ChEBI" id="CHEBI:33019"/>
        <dbReference type="ChEBI" id="CHEBI:37563"/>
        <dbReference type="ChEBI" id="CHEBI:57823"/>
        <dbReference type="ChEBI" id="CHEBI:58262"/>
        <dbReference type="EC" id="2.7.7.60"/>
    </reaction>
</comment>
<feature type="site" description="Transition state stabilizer" evidence="7">
    <location>
        <position position="60"/>
    </location>
</feature>
<feature type="site" description="Positions MEP for the nucleophilic attack" evidence="7">
    <location>
        <position position="195"/>
    </location>
</feature>
<evidence type="ECO:0000256" key="6">
    <source>
        <dbReference type="ARBA" id="ARBA00023229"/>
    </source>
</evidence>
<dbReference type="NCBIfam" id="TIGR00453">
    <property type="entry name" value="ispD"/>
    <property type="match status" value="1"/>
</dbReference>
<dbReference type="GO" id="GO:0019288">
    <property type="term" value="P:isopentenyl diphosphate biosynthetic process, methylerythritol 4-phosphate pathway"/>
    <property type="evidence" value="ECO:0007669"/>
    <property type="project" value="UniProtKB-UniRule"/>
</dbReference>
<accession>A0AAJ0U1T9</accession>
<evidence type="ECO:0000256" key="3">
    <source>
        <dbReference type="ARBA" id="ARBA00009789"/>
    </source>
</evidence>
<dbReference type="Pfam" id="PF01128">
    <property type="entry name" value="IspD"/>
    <property type="match status" value="1"/>
</dbReference>
<sequence length="274" mass="28830">MSAENGGRAGSGSGAGSGAGAGSGPGDEIGAGASSGRDPRHWAVVPAAGAGRRFGGPVPKQYLELCGRCVIEHSLATLLEHPAIDGCVLALSAEDEWWAETVYASHPAVQRVAGGTERSDSVANALEALSEYADEHDWVLVHDAARPCLTRFDLDRLIAALGDGSAGALLAVQVHDTVKVADAASGDRVLRTVPREQLWRAYTPQAFPLGTLRRALARARDQGSAITDDASAIEQLGLRPLLVSGRSDNLKITRPEDLPLAQFFLEQQQEQGLR</sequence>
<dbReference type="InterPro" id="IPR029044">
    <property type="entry name" value="Nucleotide-diphossugar_trans"/>
</dbReference>
<feature type="site" description="Positions MEP for the nucleophilic attack" evidence="7">
    <location>
        <position position="251"/>
    </location>
</feature>
<dbReference type="Proteomes" id="UP001296776">
    <property type="component" value="Unassembled WGS sequence"/>
</dbReference>
<keyword evidence="4 7" id="KW-0808">Transferase</keyword>
<dbReference type="PANTHER" id="PTHR32125">
    <property type="entry name" value="2-C-METHYL-D-ERYTHRITOL 4-PHOSPHATE CYTIDYLYLTRANSFERASE, CHLOROPLASTIC"/>
    <property type="match status" value="1"/>
</dbReference>
<dbReference type="EMBL" id="NRSJ01000004">
    <property type="protein sequence ID" value="MBK1703709.1"/>
    <property type="molecule type" value="Genomic_DNA"/>
</dbReference>
<dbReference type="AlphaFoldDB" id="A0AAJ0U1T9"/>
<dbReference type="Gene3D" id="3.90.550.10">
    <property type="entry name" value="Spore Coat Polysaccharide Biosynthesis Protein SpsA, Chain A"/>
    <property type="match status" value="1"/>
</dbReference>
<evidence type="ECO:0000256" key="8">
    <source>
        <dbReference type="SAM" id="MobiDB-lite"/>
    </source>
</evidence>
<keyword evidence="6 7" id="KW-0414">Isoprene biosynthesis</keyword>
<name>A0AAJ0U1T9_9GAMM</name>
<dbReference type="InterPro" id="IPR034683">
    <property type="entry name" value="IspD/TarI"/>
</dbReference>
<feature type="region of interest" description="Disordered" evidence="8">
    <location>
        <begin position="1"/>
        <end position="40"/>
    </location>
</feature>
<evidence type="ECO:0000313" key="10">
    <source>
        <dbReference type="Proteomes" id="UP001296776"/>
    </source>
</evidence>